<dbReference type="RefSeq" id="WP_354008604.1">
    <property type="nucleotide sequence ID" value="NZ_JBEWTA010000001.1"/>
</dbReference>
<dbReference type="Gene3D" id="1.10.260.40">
    <property type="entry name" value="lambda repressor-like DNA-binding domains"/>
    <property type="match status" value="1"/>
</dbReference>
<dbReference type="PROSITE" id="PS50943">
    <property type="entry name" value="HTH_CROC1"/>
    <property type="match status" value="1"/>
</dbReference>
<dbReference type="Proteomes" id="UP001549366">
    <property type="component" value="Unassembled WGS sequence"/>
</dbReference>
<keyword evidence="2" id="KW-0238">DNA-binding</keyword>
<comment type="caution">
    <text evidence="5">The sequence shown here is derived from an EMBL/GenBank/DDBJ whole genome shotgun (WGS) entry which is preliminary data.</text>
</comment>
<protein>
    <submittedName>
        <fullName evidence="5">Transcriptional regulator with XRE-family HTH domain</fullName>
    </submittedName>
</protein>
<dbReference type="SMART" id="SM00530">
    <property type="entry name" value="HTH_XRE"/>
    <property type="match status" value="1"/>
</dbReference>
<evidence type="ECO:0000313" key="5">
    <source>
        <dbReference type="EMBL" id="MET4758526.1"/>
    </source>
</evidence>
<dbReference type="InterPro" id="IPR050807">
    <property type="entry name" value="TransReg_Diox_bact_type"/>
</dbReference>
<evidence type="ECO:0000256" key="1">
    <source>
        <dbReference type="ARBA" id="ARBA00023015"/>
    </source>
</evidence>
<sequence length="68" mass="7819">MEVEPKKLFGNRIRELRKAKGISQEALAHLAGIDRGYMGHIERGNRNVTIEKIYQLAHALKVSPRDFF</sequence>
<keyword evidence="6" id="KW-1185">Reference proteome</keyword>
<evidence type="ECO:0000313" key="6">
    <source>
        <dbReference type="Proteomes" id="UP001549366"/>
    </source>
</evidence>
<dbReference type="CDD" id="cd00093">
    <property type="entry name" value="HTH_XRE"/>
    <property type="match status" value="1"/>
</dbReference>
<keyword evidence="1" id="KW-0805">Transcription regulation</keyword>
<gene>
    <name evidence="5" type="ORF">V5J35_003718</name>
</gene>
<dbReference type="Pfam" id="PF01381">
    <property type="entry name" value="HTH_3"/>
    <property type="match status" value="1"/>
</dbReference>
<dbReference type="InterPro" id="IPR001387">
    <property type="entry name" value="Cro/C1-type_HTH"/>
</dbReference>
<keyword evidence="3" id="KW-0804">Transcription</keyword>
<reference evidence="5 6" key="1">
    <citation type="submission" date="2024-06" db="EMBL/GenBank/DDBJ databases">
        <title>Genomic Encyclopedia of Type Strains, Phase V (KMG-V): Genome sequencing to study the core and pangenomes of soil and plant-associated prokaryotes.</title>
        <authorList>
            <person name="Whitman W."/>
        </authorList>
    </citation>
    <scope>NUCLEOTIDE SEQUENCE [LARGE SCALE GENOMIC DNA]</scope>
    <source>
        <strain evidence="5 6">NE40</strain>
    </source>
</reference>
<dbReference type="EMBL" id="JBEWTB010000002">
    <property type="protein sequence ID" value="MET4758526.1"/>
    <property type="molecule type" value="Genomic_DNA"/>
</dbReference>
<name>A0ABV2SL93_9GAMM</name>
<dbReference type="SUPFAM" id="SSF47413">
    <property type="entry name" value="lambda repressor-like DNA-binding domains"/>
    <property type="match status" value="1"/>
</dbReference>
<evidence type="ECO:0000256" key="2">
    <source>
        <dbReference type="ARBA" id="ARBA00023125"/>
    </source>
</evidence>
<dbReference type="PANTHER" id="PTHR46797:SF23">
    <property type="entry name" value="HTH-TYPE TRANSCRIPTIONAL REGULATOR SUTR"/>
    <property type="match status" value="1"/>
</dbReference>
<evidence type="ECO:0000259" key="4">
    <source>
        <dbReference type="PROSITE" id="PS50943"/>
    </source>
</evidence>
<dbReference type="PANTHER" id="PTHR46797">
    <property type="entry name" value="HTH-TYPE TRANSCRIPTIONAL REGULATOR"/>
    <property type="match status" value="1"/>
</dbReference>
<proteinExistence type="predicted"/>
<organism evidence="5 6">
    <name type="scientific">Endozoicomonas lisbonensis</name>
    <dbReference type="NCBI Taxonomy" id="3120522"/>
    <lineage>
        <taxon>Bacteria</taxon>
        <taxon>Pseudomonadati</taxon>
        <taxon>Pseudomonadota</taxon>
        <taxon>Gammaproteobacteria</taxon>
        <taxon>Oceanospirillales</taxon>
        <taxon>Endozoicomonadaceae</taxon>
        <taxon>Endozoicomonas</taxon>
    </lineage>
</organism>
<dbReference type="InterPro" id="IPR010982">
    <property type="entry name" value="Lambda_DNA-bd_dom_sf"/>
</dbReference>
<evidence type="ECO:0000256" key="3">
    <source>
        <dbReference type="ARBA" id="ARBA00023163"/>
    </source>
</evidence>
<feature type="domain" description="HTH cro/C1-type" evidence="4">
    <location>
        <begin position="13"/>
        <end position="67"/>
    </location>
</feature>
<accession>A0ABV2SL93</accession>